<sequence>MDGTPPAPSPFQSALRLVGLSVGALAAGAFTTGLVYLVARHWVGILQFLSVLALLVGGTGAYLYHRHHEAEQRRWQLQMLARLDQVDVMTGPEFEELTAELLRRDGFRSVRILGGSGDRGVDITALTPDGRRVAVQCKRKKDKVFPSQVRELAGALVCTYRDHAGVFVTNNYFSEQAQAEARGHMTLVNRATLAGWLDGRELVL</sequence>
<dbReference type="Pfam" id="PF04471">
    <property type="entry name" value="Mrr_cat"/>
    <property type="match status" value="1"/>
</dbReference>
<dbReference type="InterPro" id="IPR052906">
    <property type="entry name" value="Type_IV_Methyl-Rstrct_Enzyme"/>
</dbReference>
<keyword evidence="1" id="KW-0472">Membrane</keyword>
<dbReference type="PANTHER" id="PTHR30015:SF6">
    <property type="entry name" value="SLL1429 PROTEIN"/>
    <property type="match status" value="1"/>
</dbReference>
<reference evidence="4" key="1">
    <citation type="journal article" date="2019" name="Int. J. Syst. Evol. Microbiol.">
        <title>The Global Catalogue of Microorganisms (GCM) 10K type strain sequencing project: providing services to taxonomists for standard genome sequencing and annotation.</title>
        <authorList>
            <consortium name="The Broad Institute Genomics Platform"/>
            <consortium name="The Broad Institute Genome Sequencing Center for Infectious Disease"/>
            <person name="Wu L."/>
            <person name="Ma J."/>
        </authorList>
    </citation>
    <scope>NUCLEOTIDE SEQUENCE [LARGE SCALE GENOMIC DNA]</scope>
    <source>
        <strain evidence="4">KCTC 42087</strain>
    </source>
</reference>
<keyword evidence="4" id="KW-1185">Reference proteome</keyword>
<dbReference type="InterPro" id="IPR011335">
    <property type="entry name" value="Restrct_endonuc-II-like"/>
</dbReference>
<dbReference type="EMBL" id="JBHSON010000091">
    <property type="protein sequence ID" value="MFC5752596.1"/>
    <property type="molecule type" value="Genomic_DNA"/>
</dbReference>
<organism evidence="3 4">
    <name type="scientific">Actinomadura rugatobispora</name>
    <dbReference type="NCBI Taxonomy" id="1994"/>
    <lineage>
        <taxon>Bacteria</taxon>
        <taxon>Bacillati</taxon>
        <taxon>Actinomycetota</taxon>
        <taxon>Actinomycetes</taxon>
        <taxon>Streptosporangiales</taxon>
        <taxon>Thermomonosporaceae</taxon>
        <taxon>Actinomadura</taxon>
    </lineage>
</organism>
<dbReference type="SUPFAM" id="SSF52980">
    <property type="entry name" value="Restriction endonuclease-like"/>
    <property type="match status" value="1"/>
</dbReference>
<feature type="domain" description="Restriction endonuclease type IV Mrr" evidence="2">
    <location>
        <begin position="87"/>
        <end position="197"/>
    </location>
</feature>
<protein>
    <submittedName>
        <fullName evidence="3">Restriction endonuclease</fullName>
    </submittedName>
</protein>
<keyword evidence="3" id="KW-0255">Endonuclease</keyword>
<dbReference type="InterPro" id="IPR007560">
    <property type="entry name" value="Restrct_endonuc_IV_Mrr"/>
</dbReference>
<evidence type="ECO:0000313" key="3">
    <source>
        <dbReference type="EMBL" id="MFC5752596.1"/>
    </source>
</evidence>
<evidence type="ECO:0000256" key="1">
    <source>
        <dbReference type="SAM" id="Phobius"/>
    </source>
</evidence>
<dbReference type="PANTHER" id="PTHR30015">
    <property type="entry name" value="MRR RESTRICTION SYSTEM PROTEIN"/>
    <property type="match status" value="1"/>
</dbReference>
<keyword evidence="3" id="KW-0540">Nuclease</keyword>
<keyword evidence="1" id="KW-1133">Transmembrane helix</keyword>
<comment type="caution">
    <text evidence="3">The sequence shown here is derived from an EMBL/GenBank/DDBJ whole genome shotgun (WGS) entry which is preliminary data.</text>
</comment>
<evidence type="ECO:0000259" key="2">
    <source>
        <dbReference type="Pfam" id="PF04471"/>
    </source>
</evidence>
<gene>
    <name evidence="3" type="ORF">ACFPZN_43880</name>
</gene>
<evidence type="ECO:0000313" key="4">
    <source>
        <dbReference type="Proteomes" id="UP001596074"/>
    </source>
</evidence>
<dbReference type="Gene3D" id="3.40.1350.10">
    <property type="match status" value="1"/>
</dbReference>
<dbReference type="InterPro" id="IPR011856">
    <property type="entry name" value="tRNA_endonuc-like_dom_sf"/>
</dbReference>
<dbReference type="RefSeq" id="WP_378288739.1">
    <property type="nucleotide sequence ID" value="NZ_JBHSON010000091.1"/>
</dbReference>
<dbReference type="Proteomes" id="UP001596074">
    <property type="component" value="Unassembled WGS sequence"/>
</dbReference>
<proteinExistence type="predicted"/>
<name>A0ABW1ADJ7_9ACTN</name>
<dbReference type="GO" id="GO:0004519">
    <property type="term" value="F:endonuclease activity"/>
    <property type="evidence" value="ECO:0007669"/>
    <property type="project" value="UniProtKB-KW"/>
</dbReference>
<feature type="transmembrane region" description="Helical" evidence="1">
    <location>
        <begin position="45"/>
        <end position="64"/>
    </location>
</feature>
<keyword evidence="3" id="KW-0378">Hydrolase</keyword>
<accession>A0ABW1ADJ7</accession>
<keyword evidence="1" id="KW-0812">Transmembrane</keyword>
<feature type="transmembrane region" description="Helical" evidence="1">
    <location>
        <begin position="17"/>
        <end position="39"/>
    </location>
</feature>